<keyword evidence="1" id="KW-0808">Transferase</keyword>
<dbReference type="EMBL" id="JAMTCJ010000002">
    <property type="protein sequence ID" value="MCP2176331.1"/>
    <property type="molecule type" value="Genomic_DNA"/>
</dbReference>
<name>A0ABT1HDJ5_9NOCA</name>
<organism evidence="4 5">
    <name type="scientific">Williamsia maris</name>
    <dbReference type="NCBI Taxonomy" id="72806"/>
    <lineage>
        <taxon>Bacteria</taxon>
        <taxon>Bacillati</taxon>
        <taxon>Actinomycetota</taxon>
        <taxon>Actinomycetes</taxon>
        <taxon>Mycobacteriales</taxon>
        <taxon>Nocardiaceae</taxon>
        <taxon>Williamsia</taxon>
    </lineage>
</organism>
<dbReference type="PANTHER" id="PTHR10434:SF11">
    <property type="entry name" value="1-ACYL-SN-GLYCEROL-3-PHOSPHATE ACYLTRANSFERASE"/>
    <property type="match status" value="1"/>
</dbReference>
<proteinExistence type="predicted"/>
<keyword evidence="2 4" id="KW-0012">Acyltransferase</keyword>
<reference evidence="4 5" key="1">
    <citation type="submission" date="2022-06" db="EMBL/GenBank/DDBJ databases">
        <title>Genomic Encyclopedia of Archaeal and Bacterial Type Strains, Phase II (KMG-II): from individual species to whole genera.</title>
        <authorList>
            <person name="Goeker M."/>
        </authorList>
    </citation>
    <scope>NUCLEOTIDE SEQUENCE [LARGE SCALE GENOMIC DNA]</scope>
    <source>
        <strain evidence="4 5">DSM 44693</strain>
    </source>
</reference>
<gene>
    <name evidence="4" type="ORF">LX13_002150</name>
</gene>
<sequence length="282" mass="30712">MCRYRPRGCTELIGLLTLVAPGPQNPTLAEQKAGYGTVGFVKVTVENADEVYDFYTDHQQPRLKATFAYFALAAKFRPRVSFDDTARSEIKQLVGEQVRLIICINHLSSKDQYIAAATVARSPIRRLIGHIRVLAKNDLFDDPKQKANLDMMGCIPVFRARDNHPETAAAASRRMIAVCVERGVRGDSIAVFPEGTRNDIDPSTLLPLASGVGQIAVGIAAQARVAILPMAIAYRDGTRVGADVVLGRPREVSAGETVADVTDALRGHLQHAVDLAWARSPR</sequence>
<dbReference type="Proteomes" id="UP001206895">
    <property type="component" value="Unassembled WGS sequence"/>
</dbReference>
<keyword evidence="5" id="KW-1185">Reference proteome</keyword>
<evidence type="ECO:0000313" key="5">
    <source>
        <dbReference type="Proteomes" id="UP001206895"/>
    </source>
</evidence>
<dbReference type="InterPro" id="IPR002123">
    <property type="entry name" value="Plipid/glycerol_acylTrfase"/>
</dbReference>
<dbReference type="CDD" id="cd07989">
    <property type="entry name" value="LPLAT_AGPAT-like"/>
    <property type="match status" value="1"/>
</dbReference>
<evidence type="ECO:0000256" key="1">
    <source>
        <dbReference type="ARBA" id="ARBA00022679"/>
    </source>
</evidence>
<protein>
    <submittedName>
        <fullName evidence="4">1-acyl-sn-glycerol-3-phosphate acyltransferase</fullName>
    </submittedName>
</protein>
<comment type="caution">
    <text evidence="4">The sequence shown here is derived from an EMBL/GenBank/DDBJ whole genome shotgun (WGS) entry which is preliminary data.</text>
</comment>
<evidence type="ECO:0000259" key="3">
    <source>
        <dbReference type="SMART" id="SM00563"/>
    </source>
</evidence>
<dbReference type="PANTHER" id="PTHR10434">
    <property type="entry name" value="1-ACYL-SN-GLYCEROL-3-PHOSPHATE ACYLTRANSFERASE"/>
    <property type="match status" value="1"/>
</dbReference>
<dbReference type="Pfam" id="PF01553">
    <property type="entry name" value="Acyltransferase"/>
    <property type="match status" value="1"/>
</dbReference>
<dbReference type="SUPFAM" id="SSF69593">
    <property type="entry name" value="Glycerol-3-phosphate (1)-acyltransferase"/>
    <property type="match status" value="1"/>
</dbReference>
<feature type="domain" description="Phospholipid/glycerol acyltransferase" evidence="3">
    <location>
        <begin position="100"/>
        <end position="235"/>
    </location>
</feature>
<dbReference type="SMART" id="SM00563">
    <property type="entry name" value="PlsC"/>
    <property type="match status" value="1"/>
</dbReference>
<dbReference type="GO" id="GO:0016746">
    <property type="term" value="F:acyltransferase activity"/>
    <property type="evidence" value="ECO:0007669"/>
    <property type="project" value="UniProtKB-KW"/>
</dbReference>
<evidence type="ECO:0000313" key="4">
    <source>
        <dbReference type="EMBL" id="MCP2176331.1"/>
    </source>
</evidence>
<evidence type="ECO:0000256" key="2">
    <source>
        <dbReference type="ARBA" id="ARBA00023315"/>
    </source>
</evidence>
<accession>A0ABT1HDJ5</accession>